<dbReference type="CDD" id="cd00586">
    <property type="entry name" value="4HBT"/>
    <property type="match status" value="1"/>
</dbReference>
<dbReference type="GO" id="GO:0047617">
    <property type="term" value="F:fatty acyl-CoA hydrolase activity"/>
    <property type="evidence" value="ECO:0007669"/>
    <property type="project" value="TreeGrafter"/>
</dbReference>
<evidence type="ECO:0000256" key="1">
    <source>
        <dbReference type="ARBA" id="ARBA00005953"/>
    </source>
</evidence>
<keyword evidence="2" id="KW-0378">Hydrolase</keyword>
<dbReference type="PANTHER" id="PTHR31793:SF27">
    <property type="entry name" value="NOVEL THIOESTERASE SUPERFAMILY DOMAIN AND SAPOSIN A-TYPE DOMAIN CONTAINING PROTEIN (0610012H03RIK)"/>
    <property type="match status" value="1"/>
</dbReference>
<comment type="similarity">
    <text evidence="1">Belongs to the 4-hydroxybenzoyl-CoA thioesterase family.</text>
</comment>
<dbReference type="InterPro" id="IPR050563">
    <property type="entry name" value="4-hydroxybenzoyl-CoA_TE"/>
</dbReference>
<dbReference type="OrthoDB" id="9799036at2"/>
<gene>
    <name evidence="3" type="ORF">AUR04nite_28340</name>
</gene>
<keyword evidence="4" id="KW-1185">Reference proteome</keyword>
<comment type="caution">
    <text evidence="3">The sequence shown here is derived from an EMBL/GenBank/DDBJ whole genome shotgun (WGS) entry which is preliminary data.</text>
</comment>
<sequence length="143" mass="16010">MSRTAQLPSGGQELEITVRWSDLDVLGHVNNARVVTLIEEARLRWSGRHQPSTLFPDGLVVASLIVDYLRPVYYTSKLTVRVGVQRIGSSSFTVRHIGYQDGHPVFDGSNVMVVLSSDGKTPRKLDESERAWLSERQFDQAEA</sequence>
<dbReference type="SUPFAM" id="SSF54637">
    <property type="entry name" value="Thioesterase/thiol ester dehydrase-isomerase"/>
    <property type="match status" value="1"/>
</dbReference>
<reference evidence="3 4" key="1">
    <citation type="submission" date="2019-06" db="EMBL/GenBank/DDBJ databases">
        <title>Whole genome shotgun sequence of Glutamicibacter uratoxydans NBRC 15515.</title>
        <authorList>
            <person name="Hosoyama A."/>
            <person name="Uohara A."/>
            <person name="Ohji S."/>
            <person name="Ichikawa N."/>
        </authorList>
    </citation>
    <scope>NUCLEOTIDE SEQUENCE [LARGE SCALE GENOMIC DNA]</scope>
    <source>
        <strain evidence="3 4">NBRC 15515</strain>
    </source>
</reference>
<dbReference type="InterPro" id="IPR029069">
    <property type="entry name" value="HotDog_dom_sf"/>
</dbReference>
<dbReference type="EMBL" id="BJNY01000018">
    <property type="protein sequence ID" value="GED07302.1"/>
    <property type="molecule type" value="Genomic_DNA"/>
</dbReference>
<dbReference type="PANTHER" id="PTHR31793">
    <property type="entry name" value="4-HYDROXYBENZOYL-COA THIOESTERASE FAMILY MEMBER"/>
    <property type="match status" value="1"/>
</dbReference>
<evidence type="ECO:0000256" key="2">
    <source>
        <dbReference type="ARBA" id="ARBA00022801"/>
    </source>
</evidence>
<dbReference type="Proteomes" id="UP000316612">
    <property type="component" value="Unassembled WGS sequence"/>
</dbReference>
<dbReference type="Gene3D" id="3.10.129.10">
    <property type="entry name" value="Hotdog Thioesterase"/>
    <property type="match status" value="1"/>
</dbReference>
<name>A0A4Y4DPP0_GLUUR</name>
<evidence type="ECO:0000313" key="4">
    <source>
        <dbReference type="Proteomes" id="UP000316612"/>
    </source>
</evidence>
<proteinExistence type="inferred from homology"/>
<evidence type="ECO:0000313" key="3">
    <source>
        <dbReference type="EMBL" id="GED07302.1"/>
    </source>
</evidence>
<dbReference type="AlphaFoldDB" id="A0A4Y4DPP0"/>
<protein>
    <submittedName>
        <fullName evidence="3">Uncharacterized protein</fullName>
    </submittedName>
</protein>
<accession>A0A4Y4DPP0</accession>
<dbReference type="RefSeq" id="WP_141366294.1">
    <property type="nucleotide sequence ID" value="NZ_BAAAJL010000016.1"/>
</dbReference>
<organism evidence="3 4">
    <name type="scientific">Glutamicibacter uratoxydans</name>
    <name type="common">Arthrobacter uratoxydans</name>
    <dbReference type="NCBI Taxonomy" id="43667"/>
    <lineage>
        <taxon>Bacteria</taxon>
        <taxon>Bacillati</taxon>
        <taxon>Actinomycetota</taxon>
        <taxon>Actinomycetes</taxon>
        <taxon>Micrococcales</taxon>
        <taxon>Micrococcaceae</taxon>
        <taxon>Glutamicibacter</taxon>
    </lineage>
</organism>
<dbReference type="Pfam" id="PF13279">
    <property type="entry name" value="4HBT_2"/>
    <property type="match status" value="1"/>
</dbReference>